<dbReference type="EMBL" id="DLYI01000151">
    <property type="protein sequence ID" value="HAC28479.1"/>
    <property type="molecule type" value="Genomic_DNA"/>
</dbReference>
<dbReference type="InterPro" id="IPR035681">
    <property type="entry name" value="ComA-like_MBL"/>
</dbReference>
<dbReference type="Proteomes" id="UP000261325">
    <property type="component" value="Unassembled WGS sequence"/>
</dbReference>
<feature type="transmembrane region" description="Helical" evidence="6">
    <location>
        <begin position="393"/>
        <end position="412"/>
    </location>
</feature>
<evidence type="ECO:0000259" key="7">
    <source>
        <dbReference type="SMART" id="SM00849"/>
    </source>
</evidence>
<dbReference type="InterPro" id="IPR004477">
    <property type="entry name" value="ComEC_N"/>
</dbReference>
<feature type="transmembrane region" description="Helical" evidence="6">
    <location>
        <begin position="12"/>
        <end position="33"/>
    </location>
</feature>
<dbReference type="InterPro" id="IPR036866">
    <property type="entry name" value="RibonucZ/Hydroxyglut_hydro"/>
</dbReference>
<gene>
    <name evidence="8" type="ORF">DCF82_11790</name>
</gene>
<dbReference type="SMART" id="SM00849">
    <property type="entry name" value="Lactamase_B"/>
    <property type="match status" value="1"/>
</dbReference>
<dbReference type="InterPro" id="IPR052159">
    <property type="entry name" value="Competence_DNA_uptake"/>
</dbReference>
<dbReference type="NCBIfam" id="TIGR00361">
    <property type="entry name" value="ComEC_Rec2"/>
    <property type="match status" value="1"/>
</dbReference>
<sequence>MSENPVTNRVSRLGVGLASILAFSCGVILLYRLATLPPYPWLFVLVGVMLLAMFWRYRRMHRLAPVVVAATLGLAWAGWNADMRLAERLPSELETKRIMVSGYLCDLPTPGSFDSLRFGFCVRQWHVPDVSKSYTLPRVLRLSWYGREGRTLPDHRLTLEVTLKRPHGNLNPDGFRYEDWLFRHGYRATGSVKQVDAAPELACGLQCQYHAWHWRASKQLQRWFGEAEYYPLIASLLMGNRGSLEDHHWQVLKATGTIHLVAISGLHLGLVAVGAGLLARWGLLLLPVGCLSEQGRRSLVFLVVVLSCFAYALLAGFTVPTRRALVMVVAGGWYLLKARQQSGWRPFVLALAAVLLMDPFAPLDQGFWLSFGAVGVLLIVFSGRLGSSGWLSALLRAQGAVFFGLWPMLMLLHQGQPLAGFAANLLAVPWVSLAVMPVLFLGAIIALLSGGWLLPWVSAGFDLVLGALWWWLELVARFPAGQMQPLPLPLAASLALLALWAIRWSDWRWRALLGGTFLLLSIPWSGAGGGDSVVQAPQVRVLDVGQGLSVVVRASGRVMVYDTGPEVAGVYSAVDSVLVPNLRAMGVEVIDLLVLSHADNDHAGGLETLSEHFAIKRVISGEPDLINGRVPAPVEACRPGNIQWPGLVMSRWQNPMPAEGNDASCVMRLYHPPSNSDLVLTGDISRKVEKLMLGDGGPDWLENRVAHRVVLAPHHGSKTSSSTRWVQAVAPDQVIYTAGYRHHFGHPHPEVTGRYRASGAVPLNTACSGQITLRFTDSGLLMSELWKTQPFWIASPGLARSECKIP</sequence>
<comment type="caution">
    <text evidence="8">The sequence shown here is derived from an EMBL/GenBank/DDBJ whole genome shotgun (WGS) entry which is preliminary data.</text>
</comment>
<feature type="transmembrane region" description="Helical" evidence="6">
    <location>
        <begin position="453"/>
        <end position="472"/>
    </location>
</feature>
<feature type="transmembrane region" description="Helical" evidence="6">
    <location>
        <begin position="418"/>
        <end position="446"/>
    </location>
</feature>
<evidence type="ECO:0000256" key="6">
    <source>
        <dbReference type="SAM" id="Phobius"/>
    </source>
</evidence>
<dbReference type="CDD" id="cd07731">
    <property type="entry name" value="ComA-like_MBL-fold"/>
    <property type="match status" value="1"/>
</dbReference>
<feature type="transmembrane region" description="Helical" evidence="6">
    <location>
        <begin position="343"/>
        <end position="361"/>
    </location>
</feature>
<feature type="transmembrane region" description="Helical" evidence="6">
    <location>
        <begin position="367"/>
        <end position="386"/>
    </location>
</feature>
<reference evidence="8 9" key="1">
    <citation type="journal article" date="2018" name="Nat. Biotechnol.">
        <title>A standardized bacterial taxonomy based on genome phylogeny substantially revises the tree of life.</title>
        <authorList>
            <person name="Parks D.H."/>
            <person name="Chuvochina M."/>
            <person name="Waite D.W."/>
            <person name="Rinke C."/>
            <person name="Skarshewski A."/>
            <person name="Chaumeil P.A."/>
            <person name="Hugenholtz P."/>
        </authorList>
    </citation>
    <scope>NUCLEOTIDE SEQUENCE [LARGE SCALE GENOMIC DNA]</scope>
    <source>
        <strain evidence="8">UBA9049</strain>
    </source>
</reference>
<evidence type="ECO:0000313" key="8">
    <source>
        <dbReference type="EMBL" id="HAC28479.1"/>
    </source>
</evidence>
<feature type="transmembrane region" description="Helical" evidence="6">
    <location>
        <begin position="298"/>
        <end position="314"/>
    </location>
</feature>
<evidence type="ECO:0000256" key="2">
    <source>
        <dbReference type="ARBA" id="ARBA00022475"/>
    </source>
</evidence>
<feature type="transmembrane region" description="Helical" evidence="6">
    <location>
        <begin position="39"/>
        <end position="55"/>
    </location>
</feature>
<keyword evidence="5 6" id="KW-0472">Membrane</keyword>
<protein>
    <submittedName>
        <fullName evidence="8">DNA internalization-related competence protein ComEC/Rec2</fullName>
    </submittedName>
</protein>
<organism evidence="8 9">
    <name type="scientific">Marinobacter nauticus</name>
    <name type="common">Marinobacter hydrocarbonoclasticus</name>
    <name type="synonym">Marinobacter aquaeolei</name>
    <dbReference type="NCBI Taxonomy" id="2743"/>
    <lineage>
        <taxon>Bacteria</taxon>
        <taxon>Pseudomonadati</taxon>
        <taxon>Pseudomonadota</taxon>
        <taxon>Gammaproteobacteria</taxon>
        <taxon>Pseudomonadales</taxon>
        <taxon>Marinobacteraceae</taxon>
        <taxon>Marinobacter</taxon>
    </lineage>
</organism>
<dbReference type="AlphaFoldDB" id="A0A3B8WEX9"/>
<comment type="subcellular location">
    <subcellularLocation>
        <location evidence="1">Cell membrane</location>
        <topology evidence="1">Multi-pass membrane protein</topology>
    </subcellularLocation>
</comment>
<evidence type="ECO:0000256" key="4">
    <source>
        <dbReference type="ARBA" id="ARBA00022989"/>
    </source>
</evidence>
<dbReference type="GO" id="GO:0005886">
    <property type="term" value="C:plasma membrane"/>
    <property type="evidence" value="ECO:0007669"/>
    <property type="project" value="UniProtKB-SubCell"/>
</dbReference>
<keyword evidence="4 6" id="KW-1133">Transmembrane helix</keyword>
<feature type="transmembrane region" description="Helical" evidence="6">
    <location>
        <begin position="484"/>
        <end position="502"/>
    </location>
</feature>
<dbReference type="PANTHER" id="PTHR30619:SF1">
    <property type="entry name" value="RECOMBINATION PROTEIN 2"/>
    <property type="match status" value="1"/>
</dbReference>
<dbReference type="GO" id="GO:0030420">
    <property type="term" value="P:establishment of competence for transformation"/>
    <property type="evidence" value="ECO:0007669"/>
    <property type="project" value="InterPro"/>
</dbReference>
<dbReference type="Gene3D" id="3.60.15.10">
    <property type="entry name" value="Ribonuclease Z/Hydroxyacylglutathione hydrolase-like"/>
    <property type="match status" value="1"/>
</dbReference>
<feature type="domain" description="Metallo-beta-lactamase" evidence="7">
    <location>
        <begin position="546"/>
        <end position="715"/>
    </location>
</feature>
<dbReference type="InterPro" id="IPR001279">
    <property type="entry name" value="Metallo-B-lactamas"/>
</dbReference>
<dbReference type="NCBIfam" id="TIGR00360">
    <property type="entry name" value="ComEC_N-term"/>
    <property type="match status" value="1"/>
</dbReference>
<proteinExistence type="predicted"/>
<name>A0A3B8WEX9_MARNT</name>
<dbReference type="Pfam" id="PF03772">
    <property type="entry name" value="Competence"/>
    <property type="match status" value="1"/>
</dbReference>
<evidence type="ECO:0000256" key="3">
    <source>
        <dbReference type="ARBA" id="ARBA00022692"/>
    </source>
</evidence>
<accession>A0A3B8WEX9</accession>
<dbReference type="InterPro" id="IPR025405">
    <property type="entry name" value="DUF4131"/>
</dbReference>
<feature type="transmembrane region" description="Helical" evidence="6">
    <location>
        <begin position="509"/>
        <end position="527"/>
    </location>
</feature>
<dbReference type="PANTHER" id="PTHR30619">
    <property type="entry name" value="DNA INTERNALIZATION/COMPETENCE PROTEIN COMEC/REC2"/>
    <property type="match status" value="1"/>
</dbReference>
<evidence type="ECO:0000313" key="9">
    <source>
        <dbReference type="Proteomes" id="UP000261325"/>
    </source>
</evidence>
<dbReference type="SUPFAM" id="SSF56281">
    <property type="entry name" value="Metallo-hydrolase/oxidoreductase"/>
    <property type="match status" value="1"/>
</dbReference>
<feature type="transmembrane region" description="Helical" evidence="6">
    <location>
        <begin position="260"/>
        <end position="286"/>
    </location>
</feature>
<dbReference type="InterPro" id="IPR004797">
    <property type="entry name" value="Competence_ComEC/Rec2"/>
</dbReference>
<dbReference type="Pfam" id="PF13567">
    <property type="entry name" value="DUF4131"/>
    <property type="match status" value="1"/>
</dbReference>
<keyword evidence="2" id="KW-1003">Cell membrane</keyword>
<evidence type="ECO:0000256" key="1">
    <source>
        <dbReference type="ARBA" id="ARBA00004651"/>
    </source>
</evidence>
<keyword evidence="3 6" id="KW-0812">Transmembrane</keyword>
<dbReference type="Pfam" id="PF00753">
    <property type="entry name" value="Lactamase_B"/>
    <property type="match status" value="1"/>
</dbReference>
<evidence type="ECO:0000256" key="5">
    <source>
        <dbReference type="ARBA" id="ARBA00023136"/>
    </source>
</evidence>